<dbReference type="AlphaFoldDB" id="A0A0A3IR59"/>
<evidence type="ECO:0000313" key="1">
    <source>
        <dbReference type="EMBL" id="KGR85338.1"/>
    </source>
</evidence>
<keyword evidence="2" id="KW-1185">Reference proteome</keyword>
<accession>A0A0A3IR59</accession>
<dbReference type="eggNOG" id="ENOG5033E6H">
    <property type="taxonomic scope" value="Bacteria"/>
</dbReference>
<sequence>MLDKIKDAFSSKQLICTVCGREIEEGERFNATITMPSEKAMLVGRLDYTIARTANNVMCERCQ</sequence>
<evidence type="ECO:0008006" key="3">
    <source>
        <dbReference type="Google" id="ProtNLM"/>
    </source>
</evidence>
<comment type="caution">
    <text evidence="1">The sequence shown here is derived from an EMBL/GenBank/DDBJ whole genome shotgun (WGS) entry which is preliminary data.</text>
</comment>
<protein>
    <recommendedName>
        <fullName evidence="3">Fe3+ hydroxamate ABC transporter substrate-binding protein</fullName>
    </recommendedName>
</protein>
<dbReference type="OrthoDB" id="2928760at2"/>
<gene>
    <name evidence="1" type="ORF">CD32_08850</name>
</gene>
<organism evidence="1 2">
    <name type="scientific">Lysinibacillus odysseyi 34hs-1 = NBRC 100172</name>
    <dbReference type="NCBI Taxonomy" id="1220589"/>
    <lineage>
        <taxon>Bacteria</taxon>
        <taxon>Bacillati</taxon>
        <taxon>Bacillota</taxon>
        <taxon>Bacilli</taxon>
        <taxon>Bacillales</taxon>
        <taxon>Bacillaceae</taxon>
        <taxon>Lysinibacillus</taxon>
    </lineage>
</organism>
<proteinExistence type="predicted"/>
<reference evidence="1 2" key="1">
    <citation type="submission" date="2014-02" db="EMBL/GenBank/DDBJ databases">
        <title>Draft genome sequence of Lysinibacillus odysseyi NBRC 100172.</title>
        <authorList>
            <person name="Zhang F."/>
            <person name="Wang G."/>
            <person name="Zhang L."/>
        </authorList>
    </citation>
    <scope>NUCLEOTIDE SEQUENCE [LARGE SCALE GENOMIC DNA]</scope>
    <source>
        <strain evidence="1 2">NBRC 100172</strain>
    </source>
</reference>
<dbReference type="RefSeq" id="WP_036153634.1">
    <property type="nucleotide sequence ID" value="NZ_AVCX01000007.1"/>
</dbReference>
<dbReference type="Proteomes" id="UP000030437">
    <property type="component" value="Unassembled WGS sequence"/>
</dbReference>
<name>A0A0A3IR59_9BACI</name>
<dbReference type="EMBL" id="JPVP01000054">
    <property type="protein sequence ID" value="KGR85338.1"/>
    <property type="molecule type" value="Genomic_DNA"/>
</dbReference>
<evidence type="ECO:0000313" key="2">
    <source>
        <dbReference type="Proteomes" id="UP000030437"/>
    </source>
</evidence>